<dbReference type="Gene3D" id="3.30.160.60">
    <property type="entry name" value="Classic Zinc Finger"/>
    <property type="match status" value="1"/>
</dbReference>
<evidence type="ECO:0000256" key="7">
    <source>
        <dbReference type="PROSITE-ProRule" id="PRU00042"/>
    </source>
</evidence>
<feature type="domain" description="Zn(2)-C6 fungal-type" evidence="8">
    <location>
        <begin position="78"/>
        <end position="107"/>
    </location>
</feature>
<dbReference type="CDD" id="cd12148">
    <property type="entry name" value="fungal_TF_MHR"/>
    <property type="match status" value="1"/>
</dbReference>
<dbReference type="AlphaFoldDB" id="A0A0M8NVC1"/>
<keyword evidence="6" id="KW-0539">Nucleus</keyword>
<evidence type="ECO:0000256" key="3">
    <source>
        <dbReference type="ARBA" id="ARBA00023015"/>
    </source>
</evidence>
<dbReference type="Gene3D" id="4.10.240.10">
    <property type="entry name" value="Zn(2)-C6 fungal-type DNA-binding domain"/>
    <property type="match status" value="1"/>
</dbReference>
<dbReference type="Pfam" id="PF04082">
    <property type="entry name" value="Fungal_trans"/>
    <property type="match status" value="1"/>
</dbReference>
<protein>
    <recommendedName>
        <fullName evidence="12">Zn(2)-C6 fungal-type domain-containing protein</fullName>
    </recommendedName>
</protein>
<dbReference type="PROSITE" id="PS50157">
    <property type="entry name" value="ZINC_FINGER_C2H2_2"/>
    <property type="match status" value="2"/>
</dbReference>
<name>A0A0M8NVC1_9EURO</name>
<dbReference type="InterPro" id="IPR001138">
    <property type="entry name" value="Zn2Cys6_DnaBD"/>
</dbReference>
<organism evidence="10 11">
    <name type="scientific">Penicillium nordicum</name>
    <dbReference type="NCBI Taxonomy" id="229535"/>
    <lineage>
        <taxon>Eukaryota</taxon>
        <taxon>Fungi</taxon>
        <taxon>Dikarya</taxon>
        <taxon>Ascomycota</taxon>
        <taxon>Pezizomycotina</taxon>
        <taxon>Eurotiomycetes</taxon>
        <taxon>Eurotiomycetidae</taxon>
        <taxon>Eurotiales</taxon>
        <taxon>Aspergillaceae</taxon>
        <taxon>Penicillium</taxon>
    </lineage>
</organism>
<dbReference type="OrthoDB" id="10261408at2759"/>
<gene>
    <name evidence="10" type="ORF">ACN38_g11116</name>
</gene>
<feature type="domain" description="C2H2-type" evidence="9">
    <location>
        <begin position="12"/>
        <end position="41"/>
    </location>
</feature>
<dbReference type="SUPFAM" id="SSF57701">
    <property type="entry name" value="Zn2/Cys6 DNA-binding domain"/>
    <property type="match status" value="1"/>
</dbReference>
<dbReference type="PANTHER" id="PTHR47660:SF7">
    <property type="entry name" value="TRANSCRIPTION FACTOR WITH C2H2 AND ZN(2)-CYS(6) DNA BINDING DOMAIN (EUROFUNG)"/>
    <property type="match status" value="1"/>
</dbReference>
<dbReference type="GO" id="GO:0000981">
    <property type="term" value="F:DNA-binding transcription factor activity, RNA polymerase II-specific"/>
    <property type="evidence" value="ECO:0007669"/>
    <property type="project" value="InterPro"/>
</dbReference>
<dbReference type="InterPro" id="IPR007219">
    <property type="entry name" value="XnlR_reg_dom"/>
</dbReference>
<dbReference type="InterPro" id="IPR036236">
    <property type="entry name" value="Znf_C2H2_sf"/>
</dbReference>
<evidence type="ECO:0000256" key="2">
    <source>
        <dbReference type="ARBA" id="ARBA00022833"/>
    </source>
</evidence>
<comment type="caution">
    <text evidence="10">The sequence shown here is derived from an EMBL/GenBank/DDBJ whole genome shotgun (WGS) entry which is preliminary data.</text>
</comment>
<dbReference type="EMBL" id="LHQQ01000274">
    <property type="protein sequence ID" value="KOS38067.1"/>
    <property type="molecule type" value="Genomic_DNA"/>
</dbReference>
<proteinExistence type="predicted"/>
<feature type="domain" description="C2H2-type" evidence="9">
    <location>
        <begin position="42"/>
        <end position="70"/>
    </location>
</feature>
<sequence length="406" mass="46094">MSPSANIVPLWFKCDYPDCNAKYRRKEHLKRHRNHHDKEINLACPYCESVLTRNDLLRRHIRTYHPQRESPPSRKSRACSACHARKVRCEGVLPCNACQRRGVLCVSSGGETVDEHQFSIDDFCPLPPVSTINDSDSDVPRWIAHDYIDIYFNTFHPQWPFLHRSTFNFVKEPCVLVQSVVAIGLWVKGTQEARDASIRLHNKLCSAFYAQMDQWCISNSSPRQHTNTSWPITSFQSVLLNIILALFIARENASTNLSMRCRLPDDKYDLLAALVQSCRRWGIFYYPNMLLQHDADAPLPLVYVSVEEIKRFGLALYKVCRLSTPTSFGLNGECSNGGGNDLLTLADLSFCMPDSDELWNAPLGGESEVLNKSDSSAIGRDNGDAKNWISQASALLYDTRVGFDWI</sequence>
<evidence type="ECO:0000313" key="11">
    <source>
        <dbReference type="Proteomes" id="UP000037696"/>
    </source>
</evidence>
<evidence type="ECO:0000259" key="9">
    <source>
        <dbReference type="PROSITE" id="PS50157"/>
    </source>
</evidence>
<dbReference type="SMART" id="SM00355">
    <property type="entry name" value="ZnF_C2H2"/>
    <property type="match status" value="2"/>
</dbReference>
<dbReference type="STRING" id="229535.A0A0M8NVC1"/>
<keyword evidence="7" id="KW-0863">Zinc-finger</keyword>
<evidence type="ECO:0008006" key="12">
    <source>
        <dbReference type="Google" id="ProtNLM"/>
    </source>
</evidence>
<dbReference type="Pfam" id="PF00172">
    <property type="entry name" value="Zn_clus"/>
    <property type="match status" value="1"/>
</dbReference>
<evidence type="ECO:0000313" key="10">
    <source>
        <dbReference type="EMBL" id="KOS38067.1"/>
    </source>
</evidence>
<dbReference type="SMART" id="SM00066">
    <property type="entry name" value="GAL4"/>
    <property type="match status" value="1"/>
</dbReference>
<dbReference type="GO" id="GO:0008270">
    <property type="term" value="F:zinc ion binding"/>
    <property type="evidence" value="ECO:0007669"/>
    <property type="project" value="UniProtKB-KW"/>
</dbReference>
<dbReference type="Proteomes" id="UP000037696">
    <property type="component" value="Unassembled WGS sequence"/>
</dbReference>
<keyword evidence="11" id="KW-1185">Reference proteome</keyword>
<dbReference type="InterPro" id="IPR036864">
    <property type="entry name" value="Zn2-C6_fun-type_DNA-bd_sf"/>
</dbReference>
<accession>A0A0M8NVC1</accession>
<keyword evidence="2" id="KW-0862">Zinc</keyword>
<evidence type="ECO:0000256" key="6">
    <source>
        <dbReference type="ARBA" id="ARBA00023242"/>
    </source>
</evidence>
<dbReference type="PROSITE" id="PS00028">
    <property type="entry name" value="ZINC_FINGER_C2H2_1"/>
    <property type="match status" value="2"/>
</dbReference>
<reference evidence="10 11" key="1">
    <citation type="submission" date="2015-08" db="EMBL/GenBank/DDBJ databases">
        <title>Genome sequencing of Penicillium nordicum.</title>
        <authorList>
            <person name="Nguyen H.D."/>
            <person name="Seifert K.A."/>
        </authorList>
    </citation>
    <scope>NUCLEOTIDE SEQUENCE [LARGE SCALE GENOMIC DNA]</scope>
    <source>
        <strain evidence="10 11">DAOMC 185683</strain>
    </source>
</reference>
<dbReference type="CDD" id="cd00067">
    <property type="entry name" value="GAL4"/>
    <property type="match status" value="1"/>
</dbReference>
<evidence type="ECO:0000259" key="8">
    <source>
        <dbReference type="PROSITE" id="PS50048"/>
    </source>
</evidence>
<evidence type="ECO:0000256" key="5">
    <source>
        <dbReference type="ARBA" id="ARBA00023163"/>
    </source>
</evidence>
<evidence type="ECO:0000256" key="4">
    <source>
        <dbReference type="ARBA" id="ARBA00023125"/>
    </source>
</evidence>
<keyword evidence="4" id="KW-0238">DNA-binding</keyword>
<evidence type="ECO:0000256" key="1">
    <source>
        <dbReference type="ARBA" id="ARBA00022723"/>
    </source>
</evidence>
<keyword evidence="1" id="KW-0479">Metal-binding</keyword>
<keyword evidence="5" id="KW-0804">Transcription</keyword>
<dbReference type="Pfam" id="PF00096">
    <property type="entry name" value="zf-C2H2"/>
    <property type="match status" value="1"/>
</dbReference>
<dbReference type="PROSITE" id="PS00463">
    <property type="entry name" value="ZN2_CY6_FUNGAL_1"/>
    <property type="match status" value="1"/>
</dbReference>
<dbReference type="GO" id="GO:0003677">
    <property type="term" value="F:DNA binding"/>
    <property type="evidence" value="ECO:0007669"/>
    <property type="project" value="UniProtKB-KW"/>
</dbReference>
<dbReference type="GO" id="GO:0006351">
    <property type="term" value="P:DNA-templated transcription"/>
    <property type="evidence" value="ECO:0007669"/>
    <property type="project" value="InterPro"/>
</dbReference>
<keyword evidence="3" id="KW-0805">Transcription regulation</keyword>
<dbReference type="PANTHER" id="PTHR47660">
    <property type="entry name" value="TRANSCRIPTION FACTOR WITH C2H2 AND ZN(2)-CYS(6) DNA BINDING DOMAIN (EUROFUNG)-RELATED-RELATED"/>
    <property type="match status" value="1"/>
</dbReference>
<dbReference type="PROSITE" id="PS50048">
    <property type="entry name" value="ZN2_CY6_FUNGAL_2"/>
    <property type="match status" value="1"/>
</dbReference>
<dbReference type="SUPFAM" id="SSF57667">
    <property type="entry name" value="beta-beta-alpha zinc fingers"/>
    <property type="match status" value="1"/>
</dbReference>
<dbReference type="InterPro" id="IPR013087">
    <property type="entry name" value="Znf_C2H2_type"/>
</dbReference>